<dbReference type="EC" id="1.1.-.-" evidence="5"/>
<keyword evidence="6" id="KW-1185">Reference proteome</keyword>
<dbReference type="Pfam" id="PF03446">
    <property type="entry name" value="NAD_binding_2"/>
    <property type="match status" value="1"/>
</dbReference>
<keyword evidence="2 5" id="KW-0560">Oxidoreductase</keyword>
<proteinExistence type="inferred from homology"/>
<dbReference type="GO" id="GO:0016491">
    <property type="term" value="F:oxidoreductase activity"/>
    <property type="evidence" value="ECO:0007669"/>
    <property type="project" value="UniProtKB-KW"/>
</dbReference>
<feature type="domain" description="6-phosphogluconate dehydrogenase NADP-binding" evidence="3">
    <location>
        <begin position="18"/>
        <end position="166"/>
    </location>
</feature>
<dbReference type="RefSeq" id="WP_375528138.1">
    <property type="nucleotide sequence ID" value="NZ_JBHILM010000041.1"/>
</dbReference>
<reference evidence="5 6" key="1">
    <citation type="submission" date="2024-09" db="EMBL/GenBank/DDBJ databases">
        <authorList>
            <person name="Ruan L."/>
        </authorList>
    </citation>
    <scope>NUCLEOTIDE SEQUENCE [LARGE SCALE GENOMIC DNA]</scope>
    <source>
        <strain evidence="5 6">D33</strain>
    </source>
</reference>
<evidence type="ECO:0000259" key="3">
    <source>
        <dbReference type="Pfam" id="PF03446"/>
    </source>
</evidence>
<dbReference type="InterPro" id="IPR008927">
    <property type="entry name" value="6-PGluconate_DH-like_C_sf"/>
</dbReference>
<feature type="domain" description="NADPH-dependent reductive aminase-like C-terminal" evidence="4">
    <location>
        <begin position="174"/>
        <end position="299"/>
    </location>
</feature>
<evidence type="ECO:0000313" key="5">
    <source>
        <dbReference type="EMBL" id="MFB5684456.1"/>
    </source>
</evidence>
<dbReference type="PANTHER" id="PTHR43580">
    <property type="entry name" value="OXIDOREDUCTASE GLYR1-RELATED"/>
    <property type="match status" value="1"/>
</dbReference>
<accession>A0ABV5BFG6</accession>
<dbReference type="PIRSF" id="PIRSF000103">
    <property type="entry name" value="HIBADH"/>
    <property type="match status" value="1"/>
</dbReference>
<evidence type="ECO:0000256" key="1">
    <source>
        <dbReference type="ARBA" id="ARBA00009080"/>
    </source>
</evidence>
<name>A0ABV5BFG6_9BACL</name>
<dbReference type="SUPFAM" id="SSF48179">
    <property type="entry name" value="6-phosphogluconate dehydrogenase C-terminal domain-like"/>
    <property type="match status" value="1"/>
</dbReference>
<gene>
    <name evidence="5" type="ORF">ACE3NQ_26480</name>
</gene>
<dbReference type="InterPro" id="IPR006115">
    <property type="entry name" value="6PGDH_NADP-bd"/>
</dbReference>
<comment type="caution">
    <text evidence="5">The sequence shown here is derived from an EMBL/GenBank/DDBJ whole genome shotgun (WGS) entry which is preliminary data.</text>
</comment>
<sequence>MTDQKNSNPNLEGQKSKKVTLIGLGPMGLAMGNAFLNKGYELTVWNRTLSKADELAAKGAFKASSVTEALETNELVILSLTSYDAMYSILEPAAASLQGKVIVNLSSDTPHKAREAAKWLAGHGAIHITGGVQVPPSGIGSLESFTFYSGPREVFEANKKTLEVLTSTDYRGEEPGLAALYYQLQMDIFWTSMVSYFHAIAVAKKNGITAEEFLSTASGITAALPQFIQFYTPRIDADEHPGDVDKLSMGVASVEHVFHTTEEAGVDASLPAAVLELFKRGMQEGYHNNSFTSIIKVLEKQETASL</sequence>
<dbReference type="Pfam" id="PF21761">
    <property type="entry name" value="RedAm-like_C"/>
    <property type="match status" value="1"/>
</dbReference>
<dbReference type="Proteomes" id="UP001580407">
    <property type="component" value="Unassembled WGS sequence"/>
</dbReference>
<comment type="similarity">
    <text evidence="1">Belongs to the HIBADH-related family.</text>
</comment>
<dbReference type="InterPro" id="IPR051265">
    <property type="entry name" value="HIBADH-related_NP60_sf"/>
</dbReference>
<protein>
    <submittedName>
        <fullName evidence="5">NAD(P)-dependent oxidoreductase</fullName>
        <ecNumber evidence="5">1.1.-.-</ecNumber>
    </submittedName>
</protein>
<dbReference type="InterPro" id="IPR013328">
    <property type="entry name" value="6PGD_dom2"/>
</dbReference>
<dbReference type="InterPro" id="IPR036291">
    <property type="entry name" value="NAD(P)-bd_dom_sf"/>
</dbReference>
<evidence type="ECO:0000259" key="4">
    <source>
        <dbReference type="Pfam" id="PF21761"/>
    </source>
</evidence>
<evidence type="ECO:0000256" key="2">
    <source>
        <dbReference type="ARBA" id="ARBA00023002"/>
    </source>
</evidence>
<dbReference type="InterPro" id="IPR015815">
    <property type="entry name" value="HIBADH-related"/>
</dbReference>
<dbReference type="PANTHER" id="PTHR43580:SF2">
    <property type="entry name" value="CYTOKINE-LIKE NUCLEAR FACTOR N-PAC"/>
    <property type="match status" value="1"/>
</dbReference>
<dbReference type="Gene3D" id="3.40.50.720">
    <property type="entry name" value="NAD(P)-binding Rossmann-like Domain"/>
    <property type="match status" value="1"/>
</dbReference>
<evidence type="ECO:0000313" key="6">
    <source>
        <dbReference type="Proteomes" id="UP001580407"/>
    </source>
</evidence>
<dbReference type="Gene3D" id="1.10.1040.10">
    <property type="entry name" value="N-(1-d-carboxylethyl)-l-norvaline Dehydrogenase, domain 2"/>
    <property type="match status" value="1"/>
</dbReference>
<organism evidence="5 6">
    <name type="scientific">Paenibacillus terreus</name>
    <dbReference type="NCBI Taxonomy" id="1387834"/>
    <lineage>
        <taxon>Bacteria</taxon>
        <taxon>Bacillati</taxon>
        <taxon>Bacillota</taxon>
        <taxon>Bacilli</taxon>
        <taxon>Bacillales</taxon>
        <taxon>Paenibacillaceae</taxon>
        <taxon>Paenibacillus</taxon>
    </lineage>
</organism>
<dbReference type="SUPFAM" id="SSF51735">
    <property type="entry name" value="NAD(P)-binding Rossmann-fold domains"/>
    <property type="match status" value="1"/>
</dbReference>
<dbReference type="EMBL" id="JBHILM010000041">
    <property type="protein sequence ID" value="MFB5684456.1"/>
    <property type="molecule type" value="Genomic_DNA"/>
</dbReference>
<dbReference type="InterPro" id="IPR048666">
    <property type="entry name" value="RedAm-like_C"/>
</dbReference>